<organism evidence="2 3">
    <name type="scientific">Tsukamurella paurometabola</name>
    <name type="common">Corynebacterium paurometabolum</name>
    <dbReference type="NCBI Taxonomy" id="2061"/>
    <lineage>
        <taxon>Bacteria</taxon>
        <taxon>Bacillati</taxon>
        <taxon>Actinomycetota</taxon>
        <taxon>Actinomycetes</taxon>
        <taxon>Mycobacteriales</taxon>
        <taxon>Tsukamurellaceae</taxon>
        <taxon>Tsukamurella</taxon>
    </lineage>
</organism>
<evidence type="ECO:0000259" key="1">
    <source>
        <dbReference type="Pfam" id="PF20615"/>
    </source>
</evidence>
<gene>
    <name evidence="2" type="ORF">NCTC10741_01205</name>
</gene>
<protein>
    <recommendedName>
        <fullName evidence="1">DUF6802 domain-containing protein</fullName>
    </recommendedName>
</protein>
<evidence type="ECO:0000313" key="2">
    <source>
        <dbReference type="EMBL" id="VDR38090.1"/>
    </source>
</evidence>
<reference evidence="2 3" key="1">
    <citation type="submission" date="2018-12" db="EMBL/GenBank/DDBJ databases">
        <authorList>
            <consortium name="Pathogen Informatics"/>
        </authorList>
    </citation>
    <scope>NUCLEOTIDE SEQUENCE [LARGE SCALE GENOMIC DNA]</scope>
    <source>
        <strain evidence="2 3">NCTC10741</strain>
    </source>
</reference>
<dbReference type="EMBL" id="LR131273">
    <property type="protein sequence ID" value="VDR38090.1"/>
    <property type="molecule type" value="Genomic_DNA"/>
</dbReference>
<name>A0A3P8MAD9_TSUPA</name>
<accession>A0A3P8MAD9</accession>
<dbReference type="Pfam" id="PF20615">
    <property type="entry name" value="DUF6802"/>
    <property type="match status" value="1"/>
</dbReference>
<dbReference type="InterPro" id="IPR046543">
    <property type="entry name" value="DUF6802"/>
</dbReference>
<dbReference type="Proteomes" id="UP000271626">
    <property type="component" value="Chromosome"/>
</dbReference>
<proteinExistence type="predicted"/>
<sequence>MNMDPDFGLFGAPDSDAFGPGLFDGAVPAAAPSPGGLWVQADGGWFDVHALDTDGDGLVDTGTLTDADGTAVFTDLDADGVADVYHRVRPNGTFETWRFVEGRWRLLDRGDVG</sequence>
<feature type="domain" description="DUF6802" evidence="1">
    <location>
        <begin position="50"/>
        <end position="112"/>
    </location>
</feature>
<evidence type="ECO:0000313" key="3">
    <source>
        <dbReference type="Proteomes" id="UP000271626"/>
    </source>
</evidence>
<dbReference type="AlphaFoldDB" id="A0A3P8MAD9"/>